<dbReference type="InterPro" id="IPR036280">
    <property type="entry name" value="Multihaem_cyt_sf"/>
</dbReference>
<dbReference type="Pfam" id="PF11783">
    <property type="entry name" value="Cytochrome_cB"/>
    <property type="match status" value="1"/>
</dbReference>
<gene>
    <name evidence="3" type="ORF">MPF_0436</name>
    <name evidence="4" type="ORF">SAMN06264941_0902</name>
</gene>
<dbReference type="OrthoDB" id="121253at2157"/>
<proteinExistence type="predicted"/>
<dbReference type="Gene3D" id="1.10.1130.10">
    <property type="entry name" value="Flavocytochrome C3, Chain A"/>
    <property type="match status" value="1"/>
</dbReference>
<keyword evidence="2" id="KW-1133">Transmembrane helix</keyword>
<feature type="transmembrane region" description="Helical" evidence="2">
    <location>
        <begin position="489"/>
        <end position="509"/>
    </location>
</feature>
<reference evidence="4" key="3">
    <citation type="submission" date="2017-04" db="EMBL/GenBank/DDBJ databases">
        <authorList>
            <person name="Afonso C.L."/>
            <person name="Miller P.J."/>
            <person name="Scott M.A."/>
            <person name="Spackman E."/>
            <person name="Goraichik I."/>
            <person name="Dimitrov K.M."/>
            <person name="Suarez D.L."/>
            <person name="Swayne D.E."/>
        </authorList>
    </citation>
    <scope>NUCLEOTIDE SEQUENCE [LARGE SCALE GENOMIC DNA]</scope>
    <source>
        <strain evidence="4">FDF-1</strain>
    </source>
</reference>
<dbReference type="AlphaFoldDB" id="A0A1L9C5G4"/>
<protein>
    <submittedName>
        <fullName evidence="3">Cytochrome C</fullName>
    </submittedName>
    <submittedName>
        <fullName evidence="4">Octaheme c-type cytochrome, tetrathionate reductase family</fullName>
    </submittedName>
</protein>
<dbReference type="PANTHER" id="PTHR35038:SF5">
    <property type="entry name" value="CYTOCHROME C-TYPE PROTEIN NRFB"/>
    <property type="match status" value="1"/>
</dbReference>
<dbReference type="PANTHER" id="PTHR35038">
    <property type="entry name" value="DISSIMILATORY SULFITE REDUCTASE SIRA"/>
    <property type="match status" value="1"/>
</dbReference>
<dbReference type="GO" id="GO:0016491">
    <property type="term" value="F:oxidoreductase activity"/>
    <property type="evidence" value="ECO:0007669"/>
    <property type="project" value="TreeGrafter"/>
</dbReference>
<dbReference type="SUPFAM" id="SSF48695">
    <property type="entry name" value="Multiheme cytochromes"/>
    <property type="match status" value="1"/>
</dbReference>
<evidence type="ECO:0000256" key="1">
    <source>
        <dbReference type="ARBA" id="ARBA00022729"/>
    </source>
</evidence>
<evidence type="ECO:0000313" key="5">
    <source>
        <dbReference type="Proteomes" id="UP000185713"/>
    </source>
</evidence>
<dbReference type="NCBIfam" id="TIGR04315">
    <property type="entry name" value="octaheme_Shew"/>
    <property type="match status" value="1"/>
</dbReference>
<dbReference type="InterPro" id="IPR051829">
    <property type="entry name" value="Multiheme_Cytochr_ET"/>
</dbReference>
<evidence type="ECO:0000256" key="2">
    <source>
        <dbReference type="SAM" id="Phobius"/>
    </source>
</evidence>
<name>A0A1L9C5G4_9EURY</name>
<dbReference type="Proteomes" id="UP000185713">
    <property type="component" value="Unassembled WGS sequence"/>
</dbReference>
<dbReference type="RefSeq" id="WP_072358616.1">
    <property type="nucleotide sequence ID" value="NZ_FXBN01000001.1"/>
</dbReference>
<evidence type="ECO:0000313" key="3">
    <source>
        <dbReference type="EMBL" id="OJH49648.1"/>
    </source>
</evidence>
<dbReference type="InterPro" id="IPR024673">
    <property type="entry name" value="Octahem_Cyt_c"/>
</dbReference>
<organism evidence="3 5">
    <name type="scientific">Methanohalophilus portucalensis FDF-1</name>
    <dbReference type="NCBI Taxonomy" id="523843"/>
    <lineage>
        <taxon>Archaea</taxon>
        <taxon>Methanobacteriati</taxon>
        <taxon>Methanobacteriota</taxon>
        <taxon>Stenosarchaea group</taxon>
        <taxon>Methanomicrobia</taxon>
        <taxon>Methanosarcinales</taxon>
        <taxon>Methanosarcinaceae</taxon>
        <taxon>Methanohalophilus</taxon>
    </lineage>
</organism>
<dbReference type="Proteomes" id="UP000193969">
    <property type="component" value="Unassembled WGS sequence"/>
</dbReference>
<reference evidence="6" key="2">
    <citation type="submission" date="2017-04" db="EMBL/GenBank/DDBJ databases">
        <authorList>
            <person name="Varghese N."/>
            <person name="Submissions S."/>
        </authorList>
    </citation>
    <scope>NUCLEOTIDE SEQUENCE [LARGE SCALE GENOMIC DNA]</scope>
    <source>
        <strain evidence="6">FDF-1</strain>
    </source>
</reference>
<dbReference type="PROSITE" id="PS51257">
    <property type="entry name" value="PROKAR_LIPOPROTEIN"/>
    <property type="match status" value="1"/>
</dbReference>
<keyword evidence="6" id="KW-1185">Reference proteome</keyword>
<keyword evidence="2" id="KW-0472">Membrane</keyword>
<dbReference type="EMBL" id="FXBN01000001">
    <property type="protein sequence ID" value="SMH34853.1"/>
    <property type="molecule type" value="Genomic_DNA"/>
</dbReference>
<keyword evidence="1" id="KW-0732">Signal</keyword>
<evidence type="ECO:0000313" key="6">
    <source>
        <dbReference type="Proteomes" id="UP000193969"/>
    </source>
</evidence>
<keyword evidence="2" id="KW-0812">Transmembrane</keyword>
<dbReference type="STRING" id="523843.SAMN06264941_0902"/>
<reference evidence="3 5" key="1">
    <citation type="submission" date="2014-12" db="EMBL/GenBank/DDBJ databases">
        <title>The genome sequence of Methanohalophilus portucalensis strain FDF1.</title>
        <authorList>
            <person name="Lai M.-C."/>
            <person name="Lai S.-J."/>
        </authorList>
    </citation>
    <scope>NUCLEOTIDE SEQUENCE [LARGE SCALE GENOMIC DNA]</scope>
    <source>
        <strain evidence="3 5">FDF-1</strain>
    </source>
</reference>
<dbReference type="PIRSF" id="PIRSF039014">
    <property type="entry name" value="OTR_cyc"/>
    <property type="match status" value="1"/>
</dbReference>
<sequence>MYMRGQVIFILFISLICLSGVGCAAEINHSFLTGPYDSGPEVTEECIGCHEPQAKDMLNSTHWLWTSCGDCECGEIEAYKNMGKRTVINNFCVAIASNEPRCTSCHAGYGWEDDTFDFNNASNIDCLVCHDNTGTYNKIPTGAGAVDTSVDLTEVAQSVGSPTRDTCGGNCHFYGGGGDNVKHGDMSSALSDPSPELDVHMGLLDFKCQNCHETSDHNVAGRFAGLPDSECRVQCSDCHGQTPHAGEYKERLDDHVDAIACQTCHIPQYAREVPTKMYWDWSQAGQDIDPVPTDEYGKATYNKKKGSFVWEKNVTPSYAWYNGTSALYKLGDKINTDGVTVMNAPLGSRDDADSQIYPFKIHRAKQISDSEYKYLIVPDLFGGENSYWATYDWDKASASGMEYVDMPYSGEYEFVETSLYESINHEVPPAEHSLDCSDCHLETGMMDFETLGYEGDPMLVGERFAEEVEDVRQSVEQDASEAGEESSEAVPGFGIFLGIGMLLVVSILWGRR</sequence>
<evidence type="ECO:0000313" key="4">
    <source>
        <dbReference type="EMBL" id="SMH34853.1"/>
    </source>
</evidence>
<accession>A0A1L9C5G4</accession>
<dbReference type="EMBL" id="JWTK01000002">
    <property type="protein sequence ID" value="OJH49648.1"/>
    <property type="molecule type" value="Genomic_DNA"/>
</dbReference>